<dbReference type="Gene3D" id="1.10.287.1490">
    <property type="match status" value="1"/>
</dbReference>
<keyword evidence="6" id="KW-1185">Reference proteome</keyword>
<feature type="compositionally biased region" description="Polar residues" evidence="2">
    <location>
        <begin position="1317"/>
        <end position="1329"/>
    </location>
</feature>
<dbReference type="RefSeq" id="WP_284218108.1">
    <property type="nucleotide sequence ID" value="NZ_BSOT01000006.1"/>
</dbReference>
<dbReference type="PANTHER" id="PTHR23159:SF31">
    <property type="entry name" value="CENTROSOME-ASSOCIATED PROTEIN CEP250 ISOFORM X1"/>
    <property type="match status" value="1"/>
</dbReference>
<dbReference type="InterPro" id="IPR000014">
    <property type="entry name" value="PAS"/>
</dbReference>
<dbReference type="InterPro" id="IPR035965">
    <property type="entry name" value="PAS-like_dom_sf"/>
</dbReference>
<keyword evidence="3" id="KW-1133">Transmembrane helix</keyword>
<dbReference type="CDD" id="cd00130">
    <property type="entry name" value="PAS"/>
    <property type="match status" value="2"/>
</dbReference>
<evidence type="ECO:0000313" key="6">
    <source>
        <dbReference type="Proteomes" id="UP001156601"/>
    </source>
</evidence>
<comment type="caution">
    <text evidence="5">The sequence shown here is derived from an EMBL/GenBank/DDBJ whole genome shotgun (WGS) entry which is preliminary data.</text>
</comment>
<keyword evidence="3" id="KW-0812">Transmembrane</keyword>
<dbReference type="InterPro" id="IPR013767">
    <property type="entry name" value="PAS_fold"/>
</dbReference>
<feature type="region of interest" description="Disordered" evidence="2">
    <location>
        <begin position="1187"/>
        <end position="1212"/>
    </location>
</feature>
<feature type="region of interest" description="Disordered" evidence="2">
    <location>
        <begin position="890"/>
        <end position="920"/>
    </location>
</feature>
<evidence type="ECO:0000259" key="4">
    <source>
        <dbReference type="PROSITE" id="PS50112"/>
    </source>
</evidence>
<keyword evidence="1" id="KW-0175">Coiled coil</keyword>
<feature type="region of interest" description="Disordered" evidence="2">
    <location>
        <begin position="1304"/>
        <end position="1364"/>
    </location>
</feature>
<evidence type="ECO:0000313" key="5">
    <source>
        <dbReference type="EMBL" id="GLR71772.1"/>
    </source>
</evidence>
<name>A0AA37SXS7_9ALTE</name>
<feature type="transmembrane region" description="Helical" evidence="3">
    <location>
        <begin position="40"/>
        <end position="65"/>
    </location>
</feature>
<dbReference type="SUPFAM" id="SSF55785">
    <property type="entry name" value="PYP-like sensor domain (PAS domain)"/>
    <property type="match status" value="2"/>
</dbReference>
<feature type="region of interest" description="Disordered" evidence="2">
    <location>
        <begin position="1096"/>
        <end position="1119"/>
    </location>
</feature>
<gene>
    <name evidence="5" type="ORF">GCM10007852_26800</name>
</gene>
<dbReference type="Pfam" id="PF13188">
    <property type="entry name" value="PAS_8"/>
    <property type="match status" value="2"/>
</dbReference>
<feature type="compositionally biased region" description="Polar residues" evidence="2">
    <location>
        <begin position="1198"/>
        <end position="1212"/>
    </location>
</feature>
<feature type="compositionally biased region" description="Basic and acidic residues" evidence="2">
    <location>
        <begin position="953"/>
        <end position="962"/>
    </location>
</feature>
<feature type="compositionally biased region" description="Basic and acidic residues" evidence="2">
    <location>
        <begin position="996"/>
        <end position="1005"/>
    </location>
</feature>
<proteinExistence type="predicted"/>
<dbReference type="SUPFAM" id="SSF90257">
    <property type="entry name" value="Myosin rod fragments"/>
    <property type="match status" value="1"/>
</dbReference>
<dbReference type="PANTHER" id="PTHR23159">
    <property type="entry name" value="CENTROSOMAL PROTEIN 2"/>
    <property type="match status" value="1"/>
</dbReference>
<evidence type="ECO:0000256" key="2">
    <source>
        <dbReference type="SAM" id="MobiDB-lite"/>
    </source>
</evidence>
<dbReference type="EMBL" id="BSOT01000006">
    <property type="protein sequence ID" value="GLR71772.1"/>
    <property type="molecule type" value="Genomic_DNA"/>
</dbReference>
<feature type="domain" description="PAS" evidence="4">
    <location>
        <begin position="65"/>
        <end position="136"/>
    </location>
</feature>
<feature type="compositionally biased region" description="Low complexity" evidence="2">
    <location>
        <begin position="890"/>
        <end position="903"/>
    </location>
</feature>
<feature type="region of interest" description="Disordered" evidence="2">
    <location>
        <begin position="953"/>
        <end position="1006"/>
    </location>
</feature>
<dbReference type="PROSITE" id="PS50112">
    <property type="entry name" value="PAS"/>
    <property type="match status" value="1"/>
</dbReference>
<feature type="compositionally biased region" description="Basic and acidic residues" evidence="2">
    <location>
        <begin position="1388"/>
        <end position="1400"/>
    </location>
</feature>
<reference evidence="5" key="2">
    <citation type="submission" date="2023-01" db="EMBL/GenBank/DDBJ databases">
        <title>Draft genome sequence of Agaribacter marinus strain NBRC 110023.</title>
        <authorList>
            <person name="Sun Q."/>
            <person name="Mori K."/>
        </authorList>
    </citation>
    <scope>NUCLEOTIDE SEQUENCE</scope>
    <source>
        <strain evidence="5">NBRC 110023</strain>
    </source>
</reference>
<accession>A0AA37SXS7</accession>
<sequence length="1516" mass="171952">MLNEKDGFVLLLNKLQSTENMSGPLAGLIADKTPEQLNSFVNVVGLITAIVFAVLIIGIVVGIFTKKKLNKALEKQVSLQNAIPAGILQVDTEGKITGANKDSAKLLGRQHDKLIGMSLASCFVENNQETVLEALNATDAKVQACARASKLILAVNIGALISTHDGMTRSIVLVDQNNLQRAFTKSKDEHRHLLSFVANANLGKIIGDLSDEEIRLDEAAATLLSSDDYPLIDHKKALPFQSLIEYVHKGDAEKWKRLLDTFAHKGYAEVSLRVKPLNAPSHTQTDDAGVVEQFYYLPIKFRLSTQSEKQEERFTQFDAIIERENDLAEYKQQNVIIEQQLQSMLSANANPVYTLDGVGNITSHNNAFSSLLRIVNPNINTQNIFEAQVFPENILELHKRSAGVSNFAQQAECKVIAHDGRELHLRCFIAFYTANEYLSEKTERRVVGSILDVTEVIESKTQLKSEREQLENMLNLAPVAIATIDAEDRVITANHNMLHRLQYSENELKHGNFYQLFSDPAEAGKAAKKLNQTGKLRDFHARLKGKDNQLHPSELHIDLINREKQEYLCWIADRSDEQFQQDKFDSLLEHSSMPMAILNEQGFHKLNEAALSFFGAQDEYELRNVMPYSTKLNSNELKASRLKRAIEQVKQSGKVHSLDWEYQIGDYSLPCHSTYVPIYKDKSFDSILCIWMDKRELQKADEARAQALSLKQAAERESEEKQKLLADSQDELANKMKSLEDTQQELKSVQARFDETCSEYSQLKEEHKSVADNLQQLQSDYSQSRGMLADAQRTNSELKDQLDSSAEQVKGLHDQREQIAIALRESENKYKDAQQALALSEDNAQQLKSHLKDQKGKMTTLVSQIQHMKDAVSDKDEQINQVSEQIQSLQSQLSSSATTTESLRQQLVNQRKASEEAEKQRRALEQTYELAQSEIQNKAQHLEHLQREMQKLEEMSNQEKGDMQAQQSALREELENKQQQLQRTKDALSAAQQTAEQEKQARDQQEAMLKQLQQELNDTENHVKEKQAEAERQEQARKETQQKLWEELKTKQQKLQETEQILSQAKQQTEAEKAEKEQHRKLMERLKHELAEIESKSAAEQAKMSESDQQWQAAKESLKEEVEAKRKQLEQTKHELDEIQRQADKERLARLQQEQKLELLAVELNDVETRAEKQQQMIAGSEEQWHKHHAEIEEQKRQLQQALQEANSQNQELQGKLAGKLDALKQAEHQVNQSQSGEDALQNELEKAKAVAEELESKIAQQAEQELKLQQQLSEQQHALENKETAISALESKQQSLAEELAKVQQEYAESKESLSHQHNSHSTLSSQMGDLEKALEKSQQQIAEKESALQAAQSELQNSQTKLAEQESALINAHKQELQEATSEDNSLSRRRPEIEKLDMPNNPTDWFDLLPYLQKQGQIESLPAALSGLIDGLESNLLSTEDAIEANDVSGIFRGTRALISIAHEVNSDVLTDMMSSIEDDCKSGMVDNVSIRWPAAKQSLEKTLRVVYSHVHG</sequence>
<dbReference type="Proteomes" id="UP001156601">
    <property type="component" value="Unassembled WGS sequence"/>
</dbReference>
<evidence type="ECO:0000256" key="3">
    <source>
        <dbReference type="SAM" id="Phobius"/>
    </source>
</evidence>
<feature type="compositionally biased region" description="Polar residues" evidence="2">
    <location>
        <begin position="1351"/>
        <end position="1364"/>
    </location>
</feature>
<feature type="coiled-coil region" evidence="1">
    <location>
        <begin position="320"/>
        <end position="347"/>
    </location>
</feature>
<dbReference type="SMART" id="SM00091">
    <property type="entry name" value="PAS"/>
    <property type="match status" value="4"/>
</dbReference>
<organism evidence="5 6">
    <name type="scientific">Agaribacter marinus</name>
    <dbReference type="NCBI Taxonomy" id="1431249"/>
    <lineage>
        <taxon>Bacteria</taxon>
        <taxon>Pseudomonadati</taxon>
        <taxon>Pseudomonadota</taxon>
        <taxon>Gammaproteobacteria</taxon>
        <taxon>Alteromonadales</taxon>
        <taxon>Alteromonadaceae</taxon>
        <taxon>Agaribacter</taxon>
    </lineage>
</organism>
<dbReference type="Gene3D" id="3.30.450.20">
    <property type="entry name" value="PAS domain"/>
    <property type="match status" value="2"/>
</dbReference>
<protein>
    <recommendedName>
        <fullName evidence="4">PAS domain-containing protein</fullName>
    </recommendedName>
</protein>
<feature type="region of interest" description="Disordered" evidence="2">
    <location>
        <begin position="1022"/>
        <end position="1041"/>
    </location>
</feature>
<dbReference type="GO" id="GO:0006355">
    <property type="term" value="P:regulation of DNA-templated transcription"/>
    <property type="evidence" value="ECO:0007669"/>
    <property type="project" value="InterPro"/>
</dbReference>
<feature type="region of interest" description="Disordered" evidence="2">
    <location>
        <begin position="1376"/>
        <end position="1401"/>
    </location>
</feature>
<dbReference type="Pfam" id="PF00989">
    <property type="entry name" value="PAS"/>
    <property type="match status" value="1"/>
</dbReference>
<keyword evidence="3" id="KW-0472">Membrane</keyword>
<reference evidence="5" key="1">
    <citation type="journal article" date="2014" name="Int. J. Syst. Evol. Microbiol.">
        <title>Complete genome sequence of Corynebacterium casei LMG S-19264T (=DSM 44701T), isolated from a smear-ripened cheese.</title>
        <authorList>
            <consortium name="US DOE Joint Genome Institute (JGI-PGF)"/>
            <person name="Walter F."/>
            <person name="Albersmeier A."/>
            <person name="Kalinowski J."/>
            <person name="Ruckert C."/>
        </authorList>
    </citation>
    <scope>NUCLEOTIDE SEQUENCE</scope>
    <source>
        <strain evidence="5">NBRC 110023</strain>
    </source>
</reference>
<evidence type="ECO:0000256" key="1">
    <source>
        <dbReference type="SAM" id="Coils"/>
    </source>
</evidence>